<dbReference type="EMBL" id="LAZR01001195">
    <property type="protein sequence ID" value="KKN48938.1"/>
    <property type="molecule type" value="Genomic_DNA"/>
</dbReference>
<gene>
    <name evidence="2" type="ORF">LCGC14_0647970</name>
</gene>
<organism evidence="2">
    <name type="scientific">marine sediment metagenome</name>
    <dbReference type="NCBI Taxonomy" id="412755"/>
    <lineage>
        <taxon>unclassified sequences</taxon>
        <taxon>metagenomes</taxon>
        <taxon>ecological metagenomes</taxon>
    </lineage>
</organism>
<dbReference type="AlphaFoldDB" id="A0A0F9U5K2"/>
<evidence type="ECO:0000313" key="2">
    <source>
        <dbReference type="EMBL" id="KKN48938.1"/>
    </source>
</evidence>
<name>A0A0F9U5K2_9ZZZZ</name>
<proteinExistence type="predicted"/>
<sequence length="129" mass="14698">MLGLVSNYTSAEHTIINGEISRWVSRLVEGDPQRKNRLFVVHYNKLGVFCICEWLAKPGDVFVDVLNLGKSLGNFGPEEARELRRRLFKPLSAEDTSRAIILGDSDYHHNLQDEDAEETERQERVAIGE</sequence>
<accession>A0A0F9U5K2</accession>
<evidence type="ECO:0000256" key="1">
    <source>
        <dbReference type="SAM" id="MobiDB-lite"/>
    </source>
</evidence>
<feature type="region of interest" description="Disordered" evidence="1">
    <location>
        <begin position="104"/>
        <end position="129"/>
    </location>
</feature>
<feature type="compositionally biased region" description="Basic and acidic residues" evidence="1">
    <location>
        <begin position="119"/>
        <end position="129"/>
    </location>
</feature>
<comment type="caution">
    <text evidence="2">The sequence shown here is derived from an EMBL/GenBank/DDBJ whole genome shotgun (WGS) entry which is preliminary data.</text>
</comment>
<protein>
    <submittedName>
        <fullName evidence="2">Uncharacterized protein</fullName>
    </submittedName>
</protein>
<reference evidence="2" key="1">
    <citation type="journal article" date="2015" name="Nature">
        <title>Complex archaea that bridge the gap between prokaryotes and eukaryotes.</title>
        <authorList>
            <person name="Spang A."/>
            <person name="Saw J.H."/>
            <person name="Jorgensen S.L."/>
            <person name="Zaremba-Niedzwiedzka K."/>
            <person name="Martijn J."/>
            <person name="Lind A.E."/>
            <person name="van Eijk R."/>
            <person name="Schleper C."/>
            <person name="Guy L."/>
            <person name="Ettema T.J."/>
        </authorList>
    </citation>
    <scope>NUCLEOTIDE SEQUENCE</scope>
</reference>